<organism evidence="2 3">
    <name type="scientific">Extremus antarcticus</name>
    <dbReference type="NCBI Taxonomy" id="702011"/>
    <lineage>
        <taxon>Eukaryota</taxon>
        <taxon>Fungi</taxon>
        <taxon>Dikarya</taxon>
        <taxon>Ascomycota</taxon>
        <taxon>Pezizomycotina</taxon>
        <taxon>Dothideomycetes</taxon>
        <taxon>Dothideomycetidae</taxon>
        <taxon>Mycosphaerellales</taxon>
        <taxon>Extremaceae</taxon>
        <taxon>Extremus</taxon>
    </lineage>
</organism>
<evidence type="ECO:0000313" key="2">
    <source>
        <dbReference type="EMBL" id="KAK3049046.1"/>
    </source>
</evidence>
<evidence type="ECO:0000313" key="3">
    <source>
        <dbReference type="Proteomes" id="UP001271007"/>
    </source>
</evidence>
<dbReference type="InterPro" id="IPR051540">
    <property type="entry name" value="S-2-haloacid_dehalogenase"/>
</dbReference>
<evidence type="ECO:0000256" key="1">
    <source>
        <dbReference type="ARBA" id="ARBA00022801"/>
    </source>
</evidence>
<keyword evidence="1" id="KW-0378">Hydrolase</keyword>
<dbReference type="InterPro" id="IPR023214">
    <property type="entry name" value="HAD_sf"/>
</dbReference>
<gene>
    <name evidence="2" type="ORF">LTR09_009700</name>
</gene>
<dbReference type="Proteomes" id="UP001271007">
    <property type="component" value="Unassembled WGS sequence"/>
</dbReference>
<dbReference type="Gene3D" id="1.10.150.750">
    <property type="match status" value="1"/>
</dbReference>
<dbReference type="Gene3D" id="3.40.50.1000">
    <property type="entry name" value="HAD superfamily/HAD-like"/>
    <property type="match status" value="1"/>
</dbReference>
<name>A0AAJ0D8N8_9PEZI</name>
<protein>
    <recommendedName>
        <fullName evidence="4">Haloacid dehalogenase</fullName>
    </recommendedName>
</protein>
<sequence>MTTTPPLRVLFFDVFGTCVAQRDPVADELSKAAKDALESDASPMNHEVRSSATKMVCLGQVIRAMEWDREVDKFASDSKAKHDSVDWRAVDRYRLESLRKLLAQRGVVILQGDSPELHVEEGSFWDESKLNQLAHVWHRLPPWPDTCRGLD</sequence>
<dbReference type="GO" id="GO:0016787">
    <property type="term" value="F:hydrolase activity"/>
    <property type="evidence" value="ECO:0007669"/>
    <property type="project" value="UniProtKB-KW"/>
</dbReference>
<proteinExistence type="predicted"/>
<dbReference type="EMBL" id="JAWDJX010000043">
    <property type="protein sequence ID" value="KAK3049046.1"/>
    <property type="molecule type" value="Genomic_DNA"/>
</dbReference>
<comment type="caution">
    <text evidence="2">The sequence shown here is derived from an EMBL/GenBank/DDBJ whole genome shotgun (WGS) entry which is preliminary data.</text>
</comment>
<dbReference type="PANTHER" id="PTHR43316:SF3">
    <property type="entry name" value="HALOACID DEHALOGENASE, TYPE II (AFU_ORTHOLOGUE AFUA_2G07750)-RELATED"/>
    <property type="match status" value="1"/>
</dbReference>
<dbReference type="PANTHER" id="PTHR43316">
    <property type="entry name" value="HYDROLASE, HALOACID DELAHOGENASE-RELATED"/>
    <property type="match status" value="1"/>
</dbReference>
<reference evidence="2" key="1">
    <citation type="submission" date="2023-04" db="EMBL/GenBank/DDBJ databases">
        <title>Black Yeasts Isolated from many extreme environments.</title>
        <authorList>
            <person name="Coleine C."/>
            <person name="Stajich J.E."/>
            <person name="Selbmann L."/>
        </authorList>
    </citation>
    <scope>NUCLEOTIDE SEQUENCE</scope>
    <source>
        <strain evidence="2">CCFEE 5312</strain>
    </source>
</reference>
<keyword evidence="3" id="KW-1185">Reference proteome</keyword>
<evidence type="ECO:0008006" key="4">
    <source>
        <dbReference type="Google" id="ProtNLM"/>
    </source>
</evidence>
<accession>A0AAJ0D8N8</accession>
<dbReference type="AlphaFoldDB" id="A0AAJ0D8N8"/>